<reference evidence="2" key="1">
    <citation type="journal article" date="2020" name="Nature">
        <title>Giant virus diversity and host interactions through global metagenomics.</title>
        <authorList>
            <person name="Schulz F."/>
            <person name="Roux S."/>
            <person name="Paez-Espino D."/>
            <person name="Jungbluth S."/>
            <person name="Walsh D.A."/>
            <person name="Denef V.J."/>
            <person name="McMahon K.D."/>
            <person name="Konstantinidis K.T."/>
            <person name="Eloe-Fadrosh E.A."/>
            <person name="Kyrpides N.C."/>
            <person name="Woyke T."/>
        </authorList>
    </citation>
    <scope>NUCLEOTIDE SEQUENCE</scope>
    <source>
        <strain evidence="2">GVMAG-M-3300027770-17</strain>
    </source>
</reference>
<dbReference type="EMBL" id="MN740468">
    <property type="protein sequence ID" value="QHU28007.1"/>
    <property type="molecule type" value="Genomic_DNA"/>
</dbReference>
<organism evidence="2">
    <name type="scientific">viral metagenome</name>
    <dbReference type="NCBI Taxonomy" id="1070528"/>
    <lineage>
        <taxon>unclassified sequences</taxon>
        <taxon>metagenomes</taxon>
        <taxon>organismal metagenomes</taxon>
    </lineage>
</organism>
<feature type="compositionally biased region" description="Gly residues" evidence="1">
    <location>
        <begin position="224"/>
        <end position="244"/>
    </location>
</feature>
<feature type="region of interest" description="Disordered" evidence="1">
    <location>
        <begin position="142"/>
        <end position="162"/>
    </location>
</feature>
<evidence type="ECO:0000256" key="1">
    <source>
        <dbReference type="SAM" id="MobiDB-lite"/>
    </source>
</evidence>
<evidence type="ECO:0000313" key="2">
    <source>
        <dbReference type="EMBL" id="QHU28007.1"/>
    </source>
</evidence>
<feature type="region of interest" description="Disordered" evidence="1">
    <location>
        <begin position="198"/>
        <end position="244"/>
    </location>
</feature>
<dbReference type="AlphaFoldDB" id="A0A6C0LC45"/>
<proteinExistence type="predicted"/>
<accession>A0A6C0LC45</accession>
<protein>
    <submittedName>
        <fullName evidence="2">Uncharacterized protein</fullName>
    </submittedName>
</protein>
<name>A0A6C0LC45_9ZZZZ</name>
<sequence length="257" mass="23835">MAFPSTNITLKQVCDAYGVASNMAALRGKYFYTASPPSALQQVPLAGPISLSLFLGKTVYTGPQTNGPIAITTTGNISYPGNAPIPASFTFTLIGGGGGGGGGGGAIGISSPGGAGGGGANVTPSTNLTFDINQNIAVTSLPNGGPNGFSGQVFGRDSSSGGAGSPAVLTYNSVTYTAGGGGGGGAGANGDGGGSVGSLGSGGIASPSGTNGGNATGQNSPGSPNGGAGGAGGGSLGDGADGTPGGAGSISITWIYY</sequence>